<gene>
    <name evidence="4" type="ORF">KL867_14625</name>
</gene>
<protein>
    <submittedName>
        <fullName evidence="4">DUF1214 domain-containing protein</fullName>
    </submittedName>
</protein>
<dbReference type="RefSeq" id="WP_215193955.1">
    <property type="nucleotide sequence ID" value="NZ_JAHHDY010000016.1"/>
</dbReference>
<keyword evidence="5" id="KW-1185">Reference proteome</keyword>
<dbReference type="Gene3D" id="2.60.120.1600">
    <property type="match status" value="1"/>
</dbReference>
<feature type="domain" description="DUF1214" evidence="2">
    <location>
        <begin position="262"/>
        <end position="343"/>
    </location>
</feature>
<dbReference type="Pfam" id="PF06863">
    <property type="entry name" value="DUF1254"/>
    <property type="match status" value="1"/>
</dbReference>
<dbReference type="InterPro" id="IPR010679">
    <property type="entry name" value="DUF1254"/>
</dbReference>
<dbReference type="SUPFAM" id="SSF160935">
    <property type="entry name" value="VPA0735-like"/>
    <property type="match status" value="1"/>
</dbReference>
<dbReference type="PANTHER" id="PTHR36509:SF2">
    <property type="entry name" value="BLL3101 PROTEIN"/>
    <property type="match status" value="1"/>
</dbReference>
<proteinExistence type="predicted"/>
<comment type="caution">
    <text evidence="4">The sequence shown here is derived from an EMBL/GenBank/DDBJ whole genome shotgun (WGS) entry which is preliminary data.</text>
</comment>
<evidence type="ECO:0000256" key="1">
    <source>
        <dbReference type="SAM" id="SignalP"/>
    </source>
</evidence>
<feature type="chain" id="PRO_5046582445" evidence="1">
    <location>
        <begin position="25"/>
        <end position="360"/>
    </location>
</feature>
<evidence type="ECO:0000313" key="5">
    <source>
        <dbReference type="Proteomes" id="UP000763802"/>
    </source>
</evidence>
<evidence type="ECO:0000259" key="2">
    <source>
        <dbReference type="Pfam" id="PF06742"/>
    </source>
</evidence>
<sequence>MQKNLKLTTGALLLITLAPSVVIGAPFDTIPPIQSDGWAADPHDHGMSPEEFIRAESLHFMAGMAEREGINNFYHFQSLARAEDKWVVSPNNDVIYSMGIVDASEGFTLFMPDTGERFLTAQIVSEEHMSQQLVGGGIYTFEAGHFPGSHVAIGVRIGTDASEEDVKYILETLHPQLRVQASAAEPVPNYDEVAMIAVRGAMMVEYDKMSDTFGLMADDITKVADWERFTYATAGAWGLAADEYAMYAPYALPNAKADTCYVATYDQPIVNQFWSITAYNSEKYLMANESNIVNTGNATLNENGTFTVHFGSKEACAEVQDIKNFILTTEDNWAFLMRAYEPDVTAFYEYQIPEIVPVAK</sequence>
<dbReference type="EMBL" id="JAHHDY010000016">
    <property type="protein sequence ID" value="MBT3142299.1"/>
    <property type="molecule type" value="Genomic_DNA"/>
</dbReference>
<dbReference type="InterPro" id="IPR010621">
    <property type="entry name" value="DUF1214"/>
</dbReference>
<reference evidence="4 5" key="1">
    <citation type="submission" date="2021-05" db="EMBL/GenBank/DDBJ databases">
        <title>Draft genomes of marine bacteria isolated from model chitin particles.</title>
        <authorList>
            <person name="Datta M.S."/>
            <person name="Schwartzman J.A."/>
            <person name="Cordero O."/>
        </authorList>
    </citation>
    <scope>NUCLEOTIDE SEQUENCE [LARGE SCALE GENOMIC DNA]</scope>
    <source>
        <strain evidence="4 5">4E07</strain>
    </source>
</reference>
<keyword evidence="1" id="KW-0732">Signal</keyword>
<dbReference type="Proteomes" id="UP000763802">
    <property type="component" value="Unassembled WGS sequence"/>
</dbReference>
<evidence type="ECO:0000313" key="4">
    <source>
        <dbReference type="EMBL" id="MBT3142299.1"/>
    </source>
</evidence>
<evidence type="ECO:0000259" key="3">
    <source>
        <dbReference type="Pfam" id="PF06863"/>
    </source>
</evidence>
<name>A0ABS5WT64_9RHOB</name>
<feature type="signal peptide" evidence="1">
    <location>
        <begin position="1"/>
        <end position="24"/>
    </location>
</feature>
<feature type="domain" description="DUF1254" evidence="3">
    <location>
        <begin position="70"/>
        <end position="125"/>
    </location>
</feature>
<dbReference type="Pfam" id="PF06742">
    <property type="entry name" value="DUF1214"/>
    <property type="match status" value="1"/>
</dbReference>
<dbReference type="PANTHER" id="PTHR36509">
    <property type="entry name" value="BLL3101 PROTEIN"/>
    <property type="match status" value="1"/>
</dbReference>
<organism evidence="4 5">
    <name type="scientific">Falsiruegeria litorea</name>
    <dbReference type="NCBI Taxonomy" id="1280831"/>
    <lineage>
        <taxon>Bacteria</taxon>
        <taxon>Pseudomonadati</taxon>
        <taxon>Pseudomonadota</taxon>
        <taxon>Alphaproteobacteria</taxon>
        <taxon>Rhodobacterales</taxon>
        <taxon>Roseobacteraceae</taxon>
        <taxon>Falsiruegeria</taxon>
    </lineage>
</organism>
<accession>A0ABS5WT64</accession>